<keyword evidence="9" id="KW-1185">Reference proteome</keyword>
<protein>
    <submittedName>
        <fullName evidence="8">Carboxy terminal-processing peptidase</fullName>
    </submittedName>
</protein>
<organism evidence="8 9">
    <name type="scientific">Pelovirga terrestris</name>
    <dbReference type="NCBI Taxonomy" id="2771352"/>
    <lineage>
        <taxon>Bacteria</taxon>
        <taxon>Pseudomonadati</taxon>
        <taxon>Thermodesulfobacteriota</taxon>
        <taxon>Desulfuromonadia</taxon>
        <taxon>Geobacterales</taxon>
        <taxon>Geobacteraceae</taxon>
        <taxon>Pelovirga</taxon>
    </lineage>
</organism>
<dbReference type="Proteomes" id="UP000632828">
    <property type="component" value="Unassembled WGS sequence"/>
</dbReference>
<keyword evidence="2 5" id="KW-0645">Protease</keyword>
<evidence type="ECO:0000256" key="1">
    <source>
        <dbReference type="ARBA" id="ARBA00009179"/>
    </source>
</evidence>
<keyword evidence="4 5" id="KW-0720">Serine protease</keyword>
<dbReference type="InterPro" id="IPR040573">
    <property type="entry name" value="TSP_N"/>
</dbReference>
<evidence type="ECO:0000313" key="8">
    <source>
        <dbReference type="EMBL" id="MBD1400297.1"/>
    </source>
</evidence>
<dbReference type="GO" id="GO:0008236">
    <property type="term" value="F:serine-type peptidase activity"/>
    <property type="evidence" value="ECO:0007669"/>
    <property type="project" value="UniProtKB-KW"/>
</dbReference>
<dbReference type="Gene3D" id="2.30.42.10">
    <property type="match status" value="1"/>
</dbReference>
<dbReference type="GO" id="GO:0004175">
    <property type="term" value="F:endopeptidase activity"/>
    <property type="evidence" value="ECO:0007669"/>
    <property type="project" value="TreeGrafter"/>
</dbReference>
<feature type="domain" description="PDZ" evidence="7">
    <location>
        <begin position="256"/>
        <end position="326"/>
    </location>
</feature>
<sequence length="701" mass="78915">MSRFTKTIVHSFFIALIFLLPTASVGLAEEPLNTNRARLLGHILHQQLGSQHYNQNLSAMQLSQTAFDLYLKQLDPQKRFLLQEDVEQLQIHRNQIESAISRGRLDLPLAGRELLQERIKQVQTITVAILDEPLDPDAAEVIETDPDKYEFVTNLAELRDFWRRNIKFQILSRYISLREIEIGLDDEGELLPVDEKTQAELLTRAQENVVKSHNTFLERMLAETEQDHYDRYLDAIARAYDPHTNYLPPTSKEDFDIQMSGSLEGIGATLRDDDGFIRVVKVIPGGAAARQGQLEADDIILKVAEGTAEPIEVTNTRLRDAVSLIRGKKGTEVRLTLRKPDGRRLIVPIIRDVVEIEESFVQSTVIDGINGKRIGYVKIPSFYRDHSGKTERNSTDDTRTELMRLQQQGVSGLILDLRNNGGGSLTDAVSVSGLFIDGGPVVQVRDGSGTVRSLRDDDKDVAYNGPLIVLVNRFSASASEILAGALQDYGRALIVGDEHTHGKGTVQAVLDLDRFIRLRGMSQYMPLGAAKVTIQKFYRITGDSTQERGIIPDIILPSRLDGLESGEKYMDNALSWDRIAPANYTLWQNPVDNLEKLQQRSRERIDNSEKFLNIRQAAQRAANRRELTTQSLRLDDMLMERRQLQEEEKNLKNTPHRMPSADVDNGNKSREEALIEALIDDPYVQEGKEILADLLSLPAAA</sequence>
<evidence type="ECO:0000256" key="3">
    <source>
        <dbReference type="ARBA" id="ARBA00022801"/>
    </source>
</evidence>
<dbReference type="InterPro" id="IPR001478">
    <property type="entry name" value="PDZ"/>
</dbReference>
<dbReference type="Pfam" id="PF11818">
    <property type="entry name" value="DUF3340"/>
    <property type="match status" value="1"/>
</dbReference>
<dbReference type="Pfam" id="PF03572">
    <property type="entry name" value="Peptidase_S41"/>
    <property type="match status" value="1"/>
</dbReference>
<evidence type="ECO:0000256" key="5">
    <source>
        <dbReference type="RuleBase" id="RU004404"/>
    </source>
</evidence>
<dbReference type="PANTHER" id="PTHR32060">
    <property type="entry name" value="TAIL-SPECIFIC PROTEASE"/>
    <property type="match status" value="1"/>
</dbReference>
<dbReference type="FunFam" id="3.90.226.10:FF:000090">
    <property type="entry name" value="Tail-specific protease"/>
    <property type="match status" value="1"/>
</dbReference>
<dbReference type="InterPro" id="IPR029045">
    <property type="entry name" value="ClpP/crotonase-like_dom_sf"/>
</dbReference>
<comment type="caution">
    <text evidence="8">The sequence shown here is derived from an EMBL/GenBank/DDBJ whole genome shotgun (WGS) entry which is preliminary data.</text>
</comment>
<dbReference type="SMART" id="SM00245">
    <property type="entry name" value="TSPc"/>
    <property type="match status" value="1"/>
</dbReference>
<reference evidence="8" key="1">
    <citation type="submission" date="2020-09" db="EMBL/GenBank/DDBJ databases">
        <title>Pelobacter alkaliphilus sp. nov., a novel anaerobic arsenate-reducing bacterium from terrestrial mud volcano.</title>
        <authorList>
            <person name="Khomyakova M.A."/>
            <person name="Merkel A.Y."/>
            <person name="Slobodkin A.I."/>
        </authorList>
    </citation>
    <scope>NUCLEOTIDE SEQUENCE</scope>
    <source>
        <strain evidence="8">M08fum</strain>
    </source>
</reference>
<evidence type="ECO:0000256" key="6">
    <source>
        <dbReference type="SAM" id="MobiDB-lite"/>
    </source>
</evidence>
<dbReference type="PANTHER" id="PTHR32060:SF22">
    <property type="entry name" value="CARBOXYL-TERMINAL-PROCESSING PEPTIDASE 3, CHLOROPLASTIC"/>
    <property type="match status" value="1"/>
</dbReference>
<dbReference type="Pfam" id="PF17804">
    <property type="entry name" value="TSP_NTD"/>
    <property type="match status" value="1"/>
</dbReference>
<dbReference type="NCBIfam" id="TIGR00225">
    <property type="entry name" value="prc"/>
    <property type="match status" value="1"/>
</dbReference>
<evidence type="ECO:0000256" key="4">
    <source>
        <dbReference type="ARBA" id="ARBA00022825"/>
    </source>
</evidence>
<evidence type="ECO:0000259" key="7">
    <source>
        <dbReference type="PROSITE" id="PS50106"/>
    </source>
</evidence>
<dbReference type="PROSITE" id="PS50106">
    <property type="entry name" value="PDZ"/>
    <property type="match status" value="1"/>
</dbReference>
<name>A0A8J6QMT4_9BACT</name>
<evidence type="ECO:0000313" key="9">
    <source>
        <dbReference type="Proteomes" id="UP000632828"/>
    </source>
</evidence>
<dbReference type="RefSeq" id="WP_191154649.1">
    <property type="nucleotide sequence ID" value="NZ_JACWUN010000006.1"/>
</dbReference>
<dbReference type="GO" id="GO:0006508">
    <property type="term" value="P:proteolysis"/>
    <property type="evidence" value="ECO:0007669"/>
    <property type="project" value="UniProtKB-KW"/>
</dbReference>
<gene>
    <name evidence="8" type="ORF">ICT70_06410</name>
</gene>
<dbReference type="EMBL" id="JACWUN010000006">
    <property type="protein sequence ID" value="MBD1400297.1"/>
    <property type="molecule type" value="Genomic_DNA"/>
</dbReference>
<dbReference type="InterPro" id="IPR036034">
    <property type="entry name" value="PDZ_sf"/>
</dbReference>
<dbReference type="GO" id="GO:0030288">
    <property type="term" value="C:outer membrane-bounded periplasmic space"/>
    <property type="evidence" value="ECO:0007669"/>
    <property type="project" value="TreeGrafter"/>
</dbReference>
<accession>A0A8J6QMT4</accession>
<dbReference type="SUPFAM" id="SSF50156">
    <property type="entry name" value="PDZ domain-like"/>
    <property type="match status" value="1"/>
</dbReference>
<dbReference type="Pfam" id="PF00595">
    <property type="entry name" value="PDZ"/>
    <property type="match status" value="1"/>
</dbReference>
<dbReference type="AlphaFoldDB" id="A0A8J6QMT4"/>
<dbReference type="SUPFAM" id="SSF52096">
    <property type="entry name" value="ClpP/crotonase"/>
    <property type="match status" value="1"/>
</dbReference>
<keyword evidence="3 5" id="KW-0378">Hydrolase</keyword>
<dbReference type="GO" id="GO:0007165">
    <property type="term" value="P:signal transduction"/>
    <property type="evidence" value="ECO:0007669"/>
    <property type="project" value="TreeGrafter"/>
</dbReference>
<dbReference type="InterPro" id="IPR004447">
    <property type="entry name" value="Peptidase_S41A"/>
</dbReference>
<feature type="region of interest" description="Disordered" evidence="6">
    <location>
        <begin position="647"/>
        <end position="666"/>
    </location>
</feature>
<dbReference type="InterPro" id="IPR020992">
    <property type="entry name" value="Tail_Prtase_C"/>
</dbReference>
<dbReference type="InterPro" id="IPR005151">
    <property type="entry name" value="Tail-specific_protease"/>
</dbReference>
<proteinExistence type="inferred from homology"/>
<dbReference type="CDD" id="cd07560">
    <property type="entry name" value="Peptidase_S41_CPP"/>
    <property type="match status" value="1"/>
</dbReference>
<dbReference type="SMART" id="SM00228">
    <property type="entry name" value="PDZ"/>
    <property type="match status" value="1"/>
</dbReference>
<dbReference type="Gene3D" id="3.90.226.10">
    <property type="entry name" value="2-enoyl-CoA Hydratase, Chain A, domain 1"/>
    <property type="match status" value="1"/>
</dbReference>
<dbReference type="CDD" id="cd06782">
    <property type="entry name" value="cpPDZ_CPP-like"/>
    <property type="match status" value="1"/>
</dbReference>
<evidence type="ECO:0000256" key="2">
    <source>
        <dbReference type="ARBA" id="ARBA00022670"/>
    </source>
</evidence>
<comment type="similarity">
    <text evidence="1 5">Belongs to the peptidase S41A family.</text>
</comment>